<name>A0A5C6X8X3_9DELT</name>
<evidence type="ECO:0000259" key="9">
    <source>
        <dbReference type="Pfam" id="PF08323"/>
    </source>
</evidence>
<reference evidence="10 11" key="1">
    <citation type="submission" date="2019-08" db="EMBL/GenBank/DDBJ databases">
        <title>Bradymonadales sp. TMQ4.</title>
        <authorList>
            <person name="Liang Q."/>
        </authorList>
    </citation>
    <scope>NUCLEOTIDE SEQUENCE [LARGE SCALE GENOMIC DNA]</scope>
    <source>
        <strain evidence="10 11">TMQ4</strain>
    </source>
</reference>
<keyword evidence="4 7" id="KW-0328">Glycosyltransferase</keyword>
<dbReference type="EMBL" id="VOSM01000003">
    <property type="protein sequence ID" value="TXD37808.1"/>
    <property type="molecule type" value="Genomic_DNA"/>
</dbReference>
<comment type="caution">
    <text evidence="10">The sequence shown here is derived from an EMBL/GenBank/DDBJ whole genome shotgun (WGS) entry which is preliminary data.</text>
</comment>
<dbReference type="SUPFAM" id="SSF53756">
    <property type="entry name" value="UDP-Glycosyltransferase/glycogen phosphorylase"/>
    <property type="match status" value="1"/>
</dbReference>
<evidence type="ECO:0000256" key="1">
    <source>
        <dbReference type="ARBA" id="ARBA00001478"/>
    </source>
</evidence>
<dbReference type="EC" id="2.4.1.21" evidence="7"/>
<dbReference type="CDD" id="cd03791">
    <property type="entry name" value="GT5_Glycogen_synthase_DULL1-like"/>
    <property type="match status" value="1"/>
</dbReference>
<comment type="function">
    <text evidence="2 7">Synthesizes alpha-1,4-glucan chains using ADP-glucose.</text>
</comment>
<dbReference type="NCBIfam" id="TIGR02095">
    <property type="entry name" value="glgA"/>
    <property type="match status" value="1"/>
</dbReference>
<keyword evidence="11" id="KW-1185">Reference proteome</keyword>
<dbReference type="GO" id="GO:0004373">
    <property type="term" value="F:alpha-1,4-glucan glucosyltransferase (UDP-glucose donor) activity"/>
    <property type="evidence" value="ECO:0007669"/>
    <property type="project" value="InterPro"/>
</dbReference>
<gene>
    <name evidence="7 10" type="primary">glgA</name>
    <name evidence="10" type="ORF">FRC98_09000</name>
</gene>
<dbReference type="AlphaFoldDB" id="A0A5C6X8X3"/>
<dbReference type="GO" id="GO:0009011">
    <property type="term" value="F:alpha-1,4-glucan glucosyltransferase (ADP-glucose donor) activity"/>
    <property type="evidence" value="ECO:0007669"/>
    <property type="project" value="UniProtKB-UniRule"/>
</dbReference>
<evidence type="ECO:0000256" key="3">
    <source>
        <dbReference type="ARBA" id="ARBA00010281"/>
    </source>
</evidence>
<feature type="domain" description="Starch synthase catalytic" evidence="9">
    <location>
        <begin position="22"/>
        <end position="263"/>
    </location>
</feature>
<dbReference type="PANTHER" id="PTHR45825">
    <property type="entry name" value="GRANULE-BOUND STARCH SYNTHASE 1, CHLOROPLASTIC/AMYLOPLASTIC"/>
    <property type="match status" value="1"/>
</dbReference>
<protein>
    <recommendedName>
        <fullName evidence="7">Glycogen synthase</fullName>
        <ecNumber evidence="7">2.4.1.21</ecNumber>
    </recommendedName>
    <alternativeName>
        <fullName evidence="7">Starch [bacterial glycogen] synthase</fullName>
    </alternativeName>
</protein>
<sequence>MDLSRYIRTKDTNSQMGRRRLNVLFASSEVAPFSKTGGLADVAASLPQALARRGHNVSIVTPLYKHLDPEAMRLSRRLNPLEVPRKSKNQSKLEVTVWESRLDSGVRVFFIDAPEYFDRDGLYGYDDQSFDDNAERFAFFSRAVVELAISSPMAIDIIHCNDWHTGLVPIYGKHYYAEELAQTRYVMTIHNLAFQGKFDAKQFKATGLPRKYNADGELQDESGSLNYLAGALRYADLITTVSPTYAREIQTEEAGFGLHEILKSRKESIQGVLNGADYGVWSPDIDRFIEVRYTVETLNGKRQNKAHLQHSLGLPVRPTLPLVGMVSRLTEQKGIDLVVPAIRSLLSDLKDERDGFQLVILGDGPDKVLKELKQLEEEFPRRARIIGGHDEAMAHRIQASADMLLVPSRFEPCGLTQIYAMRYGTVPVVHATGGLADTVTDLRDDPENGTGFVFTEHNADALAGAIERAGSAYRNYRKWRPLMVRDMARDFSWRESAIRYEELFLTTITAE</sequence>
<evidence type="ECO:0000313" key="11">
    <source>
        <dbReference type="Proteomes" id="UP000321412"/>
    </source>
</evidence>
<feature type="domain" description="Glycosyl transferase family 1" evidence="8">
    <location>
        <begin position="319"/>
        <end position="472"/>
    </location>
</feature>
<dbReference type="RefSeq" id="WP_146980961.1">
    <property type="nucleotide sequence ID" value="NZ_VOSM01000003.1"/>
</dbReference>
<organism evidence="10 11">
    <name type="scientific">Lujinxingia vulgaris</name>
    <dbReference type="NCBI Taxonomy" id="2600176"/>
    <lineage>
        <taxon>Bacteria</taxon>
        <taxon>Deltaproteobacteria</taxon>
        <taxon>Bradymonadales</taxon>
        <taxon>Lujinxingiaceae</taxon>
        <taxon>Lujinxingia</taxon>
    </lineage>
</organism>
<comment type="pathway">
    <text evidence="7">Glycan biosynthesis; glycogen biosynthesis.</text>
</comment>
<accession>A0A5C6X8X3</accession>
<keyword evidence="5 7" id="KW-0808">Transferase</keyword>
<evidence type="ECO:0000313" key="10">
    <source>
        <dbReference type="EMBL" id="TXD37808.1"/>
    </source>
</evidence>
<dbReference type="HAMAP" id="MF_00484">
    <property type="entry name" value="Glycogen_synth"/>
    <property type="match status" value="1"/>
</dbReference>
<keyword evidence="6 7" id="KW-0320">Glycogen biosynthesis</keyword>
<dbReference type="OrthoDB" id="9808590at2"/>
<dbReference type="PANTHER" id="PTHR45825:SF11">
    <property type="entry name" value="ALPHA AMYLASE DOMAIN-CONTAINING PROTEIN"/>
    <property type="match status" value="1"/>
</dbReference>
<dbReference type="GO" id="GO:0005829">
    <property type="term" value="C:cytosol"/>
    <property type="evidence" value="ECO:0007669"/>
    <property type="project" value="TreeGrafter"/>
</dbReference>
<dbReference type="Pfam" id="PF00534">
    <property type="entry name" value="Glycos_transf_1"/>
    <property type="match status" value="1"/>
</dbReference>
<feature type="binding site" evidence="7">
    <location>
        <position position="35"/>
    </location>
    <ligand>
        <name>ADP-alpha-D-glucose</name>
        <dbReference type="ChEBI" id="CHEBI:57498"/>
    </ligand>
</feature>
<comment type="similarity">
    <text evidence="3 7">Belongs to the glycosyltransferase 1 family. Bacterial/plant glycogen synthase subfamily.</text>
</comment>
<evidence type="ECO:0000256" key="6">
    <source>
        <dbReference type="ARBA" id="ARBA00023056"/>
    </source>
</evidence>
<dbReference type="Gene3D" id="3.40.50.2000">
    <property type="entry name" value="Glycogen Phosphorylase B"/>
    <property type="match status" value="2"/>
</dbReference>
<comment type="catalytic activity">
    <reaction evidence="1 7">
        <text>[(1-&gt;4)-alpha-D-glucosyl](n) + ADP-alpha-D-glucose = [(1-&gt;4)-alpha-D-glucosyl](n+1) + ADP + H(+)</text>
        <dbReference type="Rhea" id="RHEA:18189"/>
        <dbReference type="Rhea" id="RHEA-COMP:9584"/>
        <dbReference type="Rhea" id="RHEA-COMP:9587"/>
        <dbReference type="ChEBI" id="CHEBI:15378"/>
        <dbReference type="ChEBI" id="CHEBI:15444"/>
        <dbReference type="ChEBI" id="CHEBI:57498"/>
        <dbReference type="ChEBI" id="CHEBI:456216"/>
        <dbReference type="EC" id="2.4.1.21"/>
    </reaction>
</comment>
<dbReference type="Proteomes" id="UP000321412">
    <property type="component" value="Unassembled WGS sequence"/>
</dbReference>
<dbReference type="InterPro" id="IPR001296">
    <property type="entry name" value="Glyco_trans_1"/>
</dbReference>
<dbReference type="GO" id="GO:0005978">
    <property type="term" value="P:glycogen biosynthetic process"/>
    <property type="evidence" value="ECO:0007669"/>
    <property type="project" value="UniProtKB-UniRule"/>
</dbReference>
<evidence type="ECO:0000259" key="8">
    <source>
        <dbReference type="Pfam" id="PF00534"/>
    </source>
</evidence>
<evidence type="ECO:0000256" key="2">
    <source>
        <dbReference type="ARBA" id="ARBA00002764"/>
    </source>
</evidence>
<dbReference type="Pfam" id="PF08323">
    <property type="entry name" value="Glyco_transf_5"/>
    <property type="match status" value="1"/>
</dbReference>
<proteinExistence type="inferred from homology"/>
<evidence type="ECO:0000256" key="7">
    <source>
        <dbReference type="HAMAP-Rule" id="MF_00484"/>
    </source>
</evidence>
<evidence type="ECO:0000256" key="5">
    <source>
        <dbReference type="ARBA" id="ARBA00022679"/>
    </source>
</evidence>
<evidence type="ECO:0000256" key="4">
    <source>
        <dbReference type="ARBA" id="ARBA00022676"/>
    </source>
</evidence>
<dbReference type="UniPathway" id="UPA00164"/>
<dbReference type="InterPro" id="IPR011835">
    <property type="entry name" value="GS/SS"/>
</dbReference>
<dbReference type="InterPro" id="IPR013534">
    <property type="entry name" value="Starch_synth_cat_dom"/>
</dbReference>
<dbReference type="NCBIfam" id="NF001899">
    <property type="entry name" value="PRK00654.1-2"/>
    <property type="match status" value="1"/>
</dbReference>